<dbReference type="PIRSF" id="PIRSF001500">
    <property type="entry name" value="Chor_mut_pdt_Ppr"/>
    <property type="match status" value="1"/>
</dbReference>
<evidence type="ECO:0000256" key="4">
    <source>
        <dbReference type="ARBA" id="ARBA00022605"/>
    </source>
</evidence>
<keyword evidence="7" id="KW-0456">Lyase</keyword>
<dbReference type="UniPathway" id="UPA00121">
    <property type="reaction ID" value="UER00345"/>
</dbReference>
<proteinExistence type="predicted"/>
<evidence type="ECO:0000256" key="8">
    <source>
        <dbReference type="ARBA" id="ARBA00047848"/>
    </source>
</evidence>
<dbReference type="EMBL" id="CDGG01000001">
    <property type="protein sequence ID" value="CEI80362.1"/>
    <property type="molecule type" value="Genomic_DNA"/>
</dbReference>
<reference evidence="12 13" key="1">
    <citation type="submission" date="2014-11" db="EMBL/GenBank/DDBJ databases">
        <authorList>
            <person name="Urmite Genomes Urmite Genomes"/>
        </authorList>
    </citation>
    <scope>NUCLEOTIDE SEQUENCE [LARGE SCALE GENOMIC DNA]</scope>
    <source>
        <strain evidence="12 13">Oc5</strain>
    </source>
</reference>
<dbReference type="SUPFAM" id="SSF55021">
    <property type="entry name" value="ACT-like"/>
    <property type="match status" value="1"/>
</dbReference>
<keyword evidence="4" id="KW-0028">Amino-acid biosynthesis</keyword>
<dbReference type="Gene3D" id="3.30.70.260">
    <property type="match status" value="1"/>
</dbReference>
<dbReference type="PROSITE" id="PS51671">
    <property type="entry name" value="ACT"/>
    <property type="match status" value="1"/>
</dbReference>
<evidence type="ECO:0000256" key="2">
    <source>
        <dbReference type="ARBA" id="ARBA00013147"/>
    </source>
</evidence>
<evidence type="ECO:0000256" key="1">
    <source>
        <dbReference type="ARBA" id="ARBA00004741"/>
    </source>
</evidence>
<organism evidence="12 13">
    <name type="scientific">Oceanobacillus oncorhynchi</name>
    <dbReference type="NCBI Taxonomy" id="545501"/>
    <lineage>
        <taxon>Bacteria</taxon>
        <taxon>Bacillati</taxon>
        <taxon>Bacillota</taxon>
        <taxon>Bacilli</taxon>
        <taxon>Bacillales</taxon>
        <taxon>Bacillaceae</taxon>
        <taxon>Oceanobacillus</taxon>
    </lineage>
</organism>
<evidence type="ECO:0000256" key="3">
    <source>
        <dbReference type="ARBA" id="ARBA00021872"/>
    </source>
</evidence>
<protein>
    <recommendedName>
        <fullName evidence="3">Prephenate dehydratase</fullName>
        <ecNumber evidence="2">4.2.1.51</ecNumber>
    </recommendedName>
</protein>
<keyword evidence="6" id="KW-0584">Phenylalanine biosynthesis</keyword>
<feature type="domain" description="ACT" evidence="11">
    <location>
        <begin position="193"/>
        <end position="270"/>
    </location>
</feature>
<dbReference type="EC" id="4.2.1.51" evidence="2"/>
<dbReference type="CDD" id="cd13631">
    <property type="entry name" value="PBP2_Ct-PDT_like"/>
    <property type="match status" value="1"/>
</dbReference>
<dbReference type="GO" id="GO:0004664">
    <property type="term" value="F:prephenate dehydratase activity"/>
    <property type="evidence" value="ECO:0007669"/>
    <property type="project" value="UniProtKB-EC"/>
</dbReference>
<sequence>MLIGYQGVEGSYSTIACQKFSEGNNYQTKGYPTFPLLVDALLHEEVDYIALPVENATSGPITRTIDLLKYVDVTATDEIYVKIDHALITKHPIELSEITKVYSHPEALKQCDTYLSQYPHIEVIDYMDTAGAVEMVKHAADHTIASIAGSHAAALYGMTVMQENINDNPFNTTRFLFFKKKKELVNQIQDKTSMYVEANHSTSLLSDMLHIFKKHAIDVLYLMPRPVQSEPFAYGFFIDIDNGAGHEALHMALKELEDSCTYINILGNYRKGKIPAYKGALQHEKLVNR</sequence>
<dbReference type="InterPro" id="IPR008242">
    <property type="entry name" value="Chor_mutase/pphenate_deHydtase"/>
</dbReference>
<evidence type="ECO:0000259" key="11">
    <source>
        <dbReference type="PROSITE" id="PS51671"/>
    </source>
</evidence>
<dbReference type="InterPro" id="IPR001086">
    <property type="entry name" value="Preph_deHydtase"/>
</dbReference>
<keyword evidence="5" id="KW-0057">Aromatic amino acid biosynthesis</keyword>
<dbReference type="Pfam" id="PF00800">
    <property type="entry name" value="PDT"/>
    <property type="match status" value="1"/>
</dbReference>
<dbReference type="PANTHER" id="PTHR21022">
    <property type="entry name" value="PREPHENATE DEHYDRATASE P PROTEIN"/>
    <property type="match status" value="1"/>
</dbReference>
<accession>A0A0A1MKZ7</accession>
<evidence type="ECO:0000256" key="6">
    <source>
        <dbReference type="ARBA" id="ARBA00023222"/>
    </source>
</evidence>
<dbReference type="PROSITE" id="PS51171">
    <property type="entry name" value="PREPHENATE_DEHYDR_3"/>
    <property type="match status" value="1"/>
</dbReference>
<dbReference type="Proteomes" id="UP000040453">
    <property type="component" value="Unassembled WGS sequence"/>
</dbReference>
<gene>
    <name evidence="12" type="primary">pheA_1</name>
    <name evidence="12" type="ORF">BN997_00165</name>
</gene>
<dbReference type="GO" id="GO:0005737">
    <property type="term" value="C:cytoplasm"/>
    <property type="evidence" value="ECO:0007669"/>
    <property type="project" value="TreeGrafter"/>
</dbReference>
<dbReference type="InterPro" id="IPR002912">
    <property type="entry name" value="ACT_dom"/>
</dbReference>
<evidence type="ECO:0000256" key="5">
    <source>
        <dbReference type="ARBA" id="ARBA00023141"/>
    </source>
</evidence>
<dbReference type="CDD" id="cd04905">
    <property type="entry name" value="ACT_CM-PDT"/>
    <property type="match status" value="1"/>
</dbReference>
<evidence type="ECO:0000256" key="7">
    <source>
        <dbReference type="ARBA" id="ARBA00023239"/>
    </source>
</evidence>
<name>A0A0A1MKZ7_9BACI</name>
<evidence type="ECO:0000259" key="10">
    <source>
        <dbReference type="PROSITE" id="PS51171"/>
    </source>
</evidence>
<dbReference type="RefSeq" id="WP_042528780.1">
    <property type="nucleotide sequence ID" value="NZ_CAXOIH010000025.1"/>
</dbReference>
<dbReference type="InterPro" id="IPR045865">
    <property type="entry name" value="ACT-like_dom_sf"/>
</dbReference>
<comment type="pathway">
    <text evidence="1">Amino-acid biosynthesis; L-phenylalanine biosynthesis; phenylpyruvate from prephenate: step 1/1.</text>
</comment>
<dbReference type="PANTHER" id="PTHR21022:SF19">
    <property type="entry name" value="PREPHENATE DEHYDRATASE-RELATED"/>
    <property type="match status" value="1"/>
</dbReference>
<evidence type="ECO:0000313" key="12">
    <source>
        <dbReference type="EMBL" id="CEI80362.1"/>
    </source>
</evidence>
<dbReference type="SUPFAM" id="SSF53850">
    <property type="entry name" value="Periplasmic binding protein-like II"/>
    <property type="match status" value="1"/>
</dbReference>
<comment type="catalytic activity">
    <reaction evidence="8">
        <text>prephenate + H(+) = 3-phenylpyruvate + CO2 + H2O</text>
        <dbReference type="Rhea" id="RHEA:21648"/>
        <dbReference type="ChEBI" id="CHEBI:15377"/>
        <dbReference type="ChEBI" id="CHEBI:15378"/>
        <dbReference type="ChEBI" id="CHEBI:16526"/>
        <dbReference type="ChEBI" id="CHEBI:18005"/>
        <dbReference type="ChEBI" id="CHEBI:29934"/>
        <dbReference type="EC" id="4.2.1.51"/>
    </reaction>
</comment>
<dbReference type="GO" id="GO:0009094">
    <property type="term" value="P:L-phenylalanine biosynthetic process"/>
    <property type="evidence" value="ECO:0007669"/>
    <property type="project" value="UniProtKB-UniPathway"/>
</dbReference>
<feature type="domain" description="Prephenate dehydratase" evidence="10">
    <location>
        <begin position="2"/>
        <end position="180"/>
    </location>
</feature>
<dbReference type="STRING" id="545501.BN997_00165"/>
<evidence type="ECO:0000256" key="9">
    <source>
        <dbReference type="PIRSR" id="PIRSR001500-2"/>
    </source>
</evidence>
<keyword evidence="13" id="KW-1185">Reference proteome</keyword>
<evidence type="ECO:0000313" key="13">
    <source>
        <dbReference type="Proteomes" id="UP000040453"/>
    </source>
</evidence>
<dbReference type="AlphaFoldDB" id="A0A0A1MKZ7"/>
<dbReference type="OrthoDB" id="9802281at2"/>
<feature type="site" description="Essential for prephenate dehydratase activity" evidence="9">
    <location>
        <position position="173"/>
    </location>
</feature>
<dbReference type="FunFam" id="3.40.190.10:FF:000034">
    <property type="entry name" value="Chorismate mutase/prephenate dehydratase"/>
    <property type="match status" value="1"/>
</dbReference>
<dbReference type="Gene3D" id="3.40.190.10">
    <property type="entry name" value="Periplasmic binding protein-like II"/>
    <property type="match status" value="2"/>
</dbReference>